<reference evidence="2" key="2">
    <citation type="submission" date="2025-08" db="UniProtKB">
        <authorList>
            <consortium name="Ensembl"/>
        </authorList>
    </citation>
    <scope>IDENTIFICATION</scope>
    <source>
        <strain evidence="2">Hd-rR</strain>
    </source>
</reference>
<reference evidence="2" key="3">
    <citation type="submission" date="2025-09" db="UniProtKB">
        <authorList>
            <consortium name="Ensembl"/>
        </authorList>
    </citation>
    <scope>IDENTIFICATION</scope>
    <source>
        <strain evidence="2">Hd-rR</strain>
    </source>
</reference>
<dbReference type="AlphaFoldDB" id="A0A3B3H8E2"/>
<dbReference type="Proteomes" id="UP000001038">
    <property type="component" value="Chromosome 18"/>
</dbReference>
<dbReference type="SUPFAM" id="SSF56672">
    <property type="entry name" value="DNA/RNA polymerases"/>
    <property type="match status" value="1"/>
</dbReference>
<dbReference type="GeneTree" id="ENSGT00940000163737"/>
<evidence type="ECO:0000313" key="2">
    <source>
        <dbReference type="Ensembl" id="ENSORLP00000028101.1"/>
    </source>
</evidence>
<name>A0A3B3H8E2_ORYLA</name>
<sequence length="1240" mass="144563">MSLSSVWSFISLNTRGIRDSVKRKSLFLFCKNQKVQCCCLQETHSNETDEKFWANQWGDKILFSHGTNRSAGVAILLNSFPGKLLVTKRDGSGHWLVCVFMKDDKFIILGNVYGYNSAAQNKIMFSDFTNSVKELNQRYPSNNLIIGGDFNMVENEYLDRFPSAFQNHHYNPVLLHLCRDLNVSDVWRRDNPDVRAFTWFKPDGSAKSRLDFWLTNENQQNFTSIANISAAPLTDHSMIKLIIQPRNNPINKGYWKFNCSLLEDEVYSQAIINEIQKITKDRQFTTQRDKWEFFKFKARQISITHSKRLSKDGKQKEMEIIREINSMCCKSLLSEGEKQRLSFLQTSLDNMYVSKAKGAFIRSRAKWVEEGEKSSAYFCRLEKRRQEKNAVNKLVINGRESTNMEEIKREMFQFYSGLYSSSYSSQDVDRFFNHIKDLAPKVDENFKQVCEAEITLEEAEKAMRSLALDKSPGSDGLTINFYRHFWEHLKEQFLLVIKEISELNILPTTMKQGVITLIPKPGKDARLIDNLRPISLLNSDYKILTNIYASRLKTGLNQIISDTQSGFLKGRSIHNNIRLVLDLIDYNQLIEDDGFILFLDFFKAFDTVEHKFMFQTLEIFGFGPNFISFVQTIYNDTNSVIILPNGISPRFLINKGIKQGCPISPLLFITATEMLSILIKNSGFSKLSVLGEQLLMTQLADDTPTFMKDSHQIPDIIQTVDFFSKASGLKLNLSKCELLPVHHSDQSVIHNISVRTVVKYLGVHITKDSKTMEEMNLWKTLEKCKVNLNMWSQRDISILGRVFLTKLECLSRFIYPAYSLPIPKSVRKQINQANFNFIWKNKTHYIKKGTIIQDYSAGGLKAIDFESLDGMIKINWLRSFLQNERNIWFHIPSNIFSHLGGIELLLKCDFDYRKLPIKLSTYHQQVLLYWKLIYKHNFSPHNTPIWNCRYVLCRNKSLFYKNWIDNGIWSLLHIMNDNGNIISFETFSSKFKLNDRKQYNNVIKAIPQTLIQMSSSLVQNVQVQLPSLLFDGRPLHSKLPNSFIRSLFVRELFPTSDKNHSMSQHYTGEEISKLRSQFIKYPIFPKYKEIHFKIMNAVYPCKELLHIRFGFPENNCSFCDTNIETLDHLFFECMYVYSFWEDFFFWCSSKFPFPISIHLQKHSILFGVVSGDNLFDLTFNTLLISGKFFIHKCRFLKNKPLFNTFFKEISLYFKSLTLMKNKNAIKLCIFIEDHKLYHNP</sequence>
<dbReference type="Pfam" id="PF13966">
    <property type="entry name" value="zf-RVT"/>
    <property type="match status" value="1"/>
</dbReference>
<reference evidence="2 3" key="1">
    <citation type="journal article" date="2007" name="Nature">
        <title>The medaka draft genome and insights into vertebrate genome evolution.</title>
        <authorList>
            <person name="Kasahara M."/>
            <person name="Naruse K."/>
            <person name="Sasaki S."/>
            <person name="Nakatani Y."/>
            <person name="Qu W."/>
            <person name="Ahsan B."/>
            <person name="Yamada T."/>
            <person name="Nagayasu Y."/>
            <person name="Doi K."/>
            <person name="Kasai Y."/>
            <person name="Jindo T."/>
            <person name="Kobayashi D."/>
            <person name="Shimada A."/>
            <person name="Toyoda A."/>
            <person name="Kuroki Y."/>
            <person name="Fujiyama A."/>
            <person name="Sasaki T."/>
            <person name="Shimizu A."/>
            <person name="Asakawa S."/>
            <person name="Shimizu N."/>
            <person name="Hashimoto S."/>
            <person name="Yang J."/>
            <person name="Lee Y."/>
            <person name="Matsushima K."/>
            <person name="Sugano S."/>
            <person name="Sakaizumi M."/>
            <person name="Narita T."/>
            <person name="Ohishi K."/>
            <person name="Haga S."/>
            <person name="Ohta F."/>
            <person name="Nomoto H."/>
            <person name="Nogata K."/>
            <person name="Morishita T."/>
            <person name="Endo T."/>
            <person name="Shin-I T."/>
            <person name="Takeda H."/>
            <person name="Morishita S."/>
            <person name="Kohara Y."/>
        </authorList>
    </citation>
    <scope>NUCLEOTIDE SEQUENCE [LARGE SCALE GENOMIC DNA]</scope>
    <source>
        <strain evidence="2 3">Hd-rR</strain>
    </source>
</reference>
<dbReference type="CDD" id="cd09076">
    <property type="entry name" value="L1-EN"/>
    <property type="match status" value="1"/>
</dbReference>
<dbReference type="Bgee" id="ENSORLG00000022021">
    <property type="expression patterns" value="Expressed in gastrula and 8 other cell types or tissues"/>
</dbReference>
<dbReference type="SUPFAM" id="SSF56219">
    <property type="entry name" value="DNase I-like"/>
    <property type="match status" value="1"/>
</dbReference>
<protein>
    <recommendedName>
        <fullName evidence="1">Reverse transcriptase domain-containing protein</fullName>
    </recommendedName>
</protein>
<accession>A0A3B3H8E2</accession>
<dbReference type="InterPro" id="IPR005135">
    <property type="entry name" value="Endo/exonuclease/phosphatase"/>
</dbReference>
<keyword evidence="3" id="KW-1185">Reference proteome</keyword>
<dbReference type="PANTHER" id="PTHR31635:SF196">
    <property type="entry name" value="REVERSE TRANSCRIPTASE DOMAIN-CONTAINING PROTEIN-RELATED"/>
    <property type="match status" value="1"/>
</dbReference>
<dbReference type="InterPro" id="IPR036691">
    <property type="entry name" value="Endo/exonu/phosph_ase_sf"/>
</dbReference>
<dbReference type="InterPro" id="IPR043502">
    <property type="entry name" value="DNA/RNA_pol_sf"/>
</dbReference>
<dbReference type="GO" id="GO:0003824">
    <property type="term" value="F:catalytic activity"/>
    <property type="evidence" value="ECO:0007669"/>
    <property type="project" value="InterPro"/>
</dbReference>
<dbReference type="PANTHER" id="PTHR31635">
    <property type="entry name" value="REVERSE TRANSCRIPTASE DOMAIN-CONTAINING PROTEIN-RELATED"/>
    <property type="match status" value="1"/>
</dbReference>
<dbReference type="Ensembl" id="ENSORLT00000034825.1">
    <property type="protein sequence ID" value="ENSORLP00000028101.1"/>
    <property type="gene ID" value="ENSORLG00000022021.1"/>
</dbReference>
<evidence type="ECO:0000259" key="1">
    <source>
        <dbReference type="PROSITE" id="PS50878"/>
    </source>
</evidence>
<dbReference type="Pfam" id="PF03372">
    <property type="entry name" value="Exo_endo_phos"/>
    <property type="match status" value="1"/>
</dbReference>
<dbReference type="Pfam" id="PF00078">
    <property type="entry name" value="RVT_1"/>
    <property type="match status" value="1"/>
</dbReference>
<dbReference type="CDD" id="cd01650">
    <property type="entry name" value="RT_nLTR_like"/>
    <property type="match status" value="1"/>
</dbReference>
<proteinExistence type="predicted"/>
<dbReference type="STRING" id="8090.ENSORLP00000028101"/>
<dbReference type="InterPro" id="IPR000477">
    <property type="entry name" value="RT_dom"/>
</dbReference>
<dbReference type="Gene3D" id="3.60.10.10">
    <property type="entry name" value="Endonuclease/exonuclease/phosphatase"/>
    <property type="match status" value="1"/>
</dbReference>
<evidence type="ECO:0000313" key="3">
    <source>
        <dbReference type="Proteomes" id="UP000001038"/>
    </source>
</evidence>
<dbReference type="InterPro" id="IPR026960">
    <property type="entry name" value="RVT-Znf"/>
</dbReference>
<dbReference type="PROSITE" id="PS50878">
    <property type="entry name" value="RT_POL"/>
    <property type="match status" value="1"/>
</dbReference>
<dbReference type="InParanoid" id="A0A3B3H8E2"/>
<feature type="domain" description="Reverse transcriptase" evidence="1">
    <location>
        <begin position="499"/>
        <end position="765"/>
    </location>
</feature>
<organism evidence="2 3">
    <name type="scientific">Oryzias latipes</name>
    <name type="common">Japanese rice fish</name>
    <name type="synonym">Japanese killifish</name>
    <dbReference type="NCBI Taxonomy" id="8090"/>
    <lineage>
        <taxon>Eukaryota</taxon>
        <taxon>Metazoa</taxon>
        <taxon>Chordata</taxon>
        <taxon>Craniata</taxon>
        <taxon>Vertebrata</taxon>
        <taxon>Euteleostomi</taxon>
        <taxon>Actinopterygii</taxon>
        <taxon>Neopterygii</taxon>
        <taxon>Teleostei</taxon>
        <taxon>Neoteleostei</taxon>
        <taxon>Acanthomorphata</taxon>
        <taxon>Ovalentaria</taxon>
        <taxon>Atherinomorphae</taxon>
        <taxon>Beloniformes</taxon>
        <taxon>Adrianichthyidae</taxon>
        <taxon>Oryziinae</taxon>
        <taxon>Oryzias</taxon>
    </lineage>
</organism>